<reference evidence="5" key="1">
    <citation type="submission" date="2023-07" db="EMBL/GenBank/DDBJ databases">
        <title>Conexibacter stalactiti sp. nov., isolated from stalactites in a lava cave and emended description of the genus Conexibacter.</title>
        <authorList>
            <person name="Lee S.D."/>
        </authorList>
    </citation>
    <scope>NUCLEOTIDE SEQUENCE [LARGE SCALE GENOMIC DNA]</scope>
    <source>
        <strain evidence="5">KCTC 39840</strain>
    </source>
</reference>
<protein>
    <submittedName>
        <fullName evidence="4">O-methyltransferase</fullName>
        <ecNumber evidence="4">2.1.1.-</ecNumber>
    </submittedName>
</protein>
<keyword evidence="3" id="KW-0949">S-adenosyl-L-methionine</keyword>
<dbReference type="Gene3D" id="3.40.50.150">
    <property type="entry name" value="Vaccinia Virus protein VP39"/>
    <property type="match status" value="1"/>
</dbReference>
<dbReference type="Proteomes" id="UP001284601">
    <property type="component" value="Unassembled WGS sequence"/>
</dbReference>
<dbReference type="EC" id="2.1.1.-" evidence="4"/>
<evidence type="ECO:0000313" key="4">
    <source>
        <dbReference type="EMBL" id="MDW5594687.1"/>
    </source>
</evidence>
<dbReference type="InterPro" id="IPR029063">
    <property type="entry name" value="SAM-dependent_MTases_sf"/>
</dbReference>
<dbReference type="PANTHER" id="PTHR10509:SF14">
    <property type="entry name" value="CAFFEOYL-COA O-METHYLTRANSFERASE 3-RELATED"/>
    <property type="match status" value="1"/>
</dbReference>
<accession>A0ABU4HN46</accession>
<dbReference type="SUPFAM" id="SSF53335">
    <property type="entry name" value="S-adenosyl-L-methionine-dependent methyltransferases"/>
    <property type="match status" value="1"/>
</dbReference>
<proteinExistence type="predicted"/>
<dbReference type="InterPro" id="IPR050362">
    <property type="entry name" value="Cation-dep_OMT"/>
</dbReference>
<reference evidence="4 5" key="2">
    <citation type="submission" date="2023-10" db="EMBL/GenBank/DDBJ databases">
        <authorList>
            <person name="Han X.F."/>
        </authorList>
    </citation>
    <scope>NUCLEOTIDE SEQUENCE [LARGE SCALE GENOMIC DNA]</scope>
    <source>
        <strain evidence="4 5">KCTC 39840</strain>
    </source>
</reference>
<dbReference type="PANTHER" id="PTHR10509">
    <property type="entry name" value="O-METHYLTRANSFERASE-RELATED"/>
    <property type="match status" value="1"/>
</dbReference>
<evidence type="ECO:0000256" key="1">
    <source>
        <dbReference type="ARBA" id="ARBA00022603"/>
    </source>
</evidence>
<sequence length="212" mass="22901">MIVTDAVRSYLDETRPEPDALLAEMRERGARDSVPILDAHAAVLLNVLARAVGARRIVEVGTAIGVSTLHLARALPDDGELVSFEIDRERHTQALSYFARARLSARIDLRLQDAAEGLTELEGPFDVAFLDGLKAEYADHLELIVPLMRPGGLVAVDNVLMSGAVAEGRPIDGWSGDRIATARAFNDHFLAHPQLDGLITPVGDGIALAVRR</sequence>
<dbReference type="GO" id="GO:0032259">
    <property type="term" value="P:methylation"/>
    <property type="evidence" value="ECO:0007669"/>
    <property type="project" value="UniProtKB-KW"/>
</dbReference>
<gene>
    <name evidence="4" type="ORF">R7226_10090</name>
</gene>
<name>A0ABU4HN46_9ACTN</name>
<dbReference type="InterPro" id="IPR002935">
    <property type="entry name" value="SAM_O-MeTrfase"/>
</dbReference>
<dbReference type="GO" id="GO:0008168">
    <property type="term" value="F:methyltransferase activity"/>
    <property type="evidence" value="ECO:0007669"/>
    <property type="project" value="UniProtKB-KW"/>
</dbReference>
<evidence type="ECO:0000313" key="5">
    <source>
        <dbReference type="Proteomes" id="UP001284601"/>
    </source>
</evidence>
<organism evidence="4 5">
    <name type="scientific">Conexibacter stalactiti</name>
    <dbReference type="NCBI Taxonomy" id="1940611"/>
    <lineage>
        <taxon>Bacteria</taxon>
        <taxon>Bacillati</taxon>
        <taxon>Actinomycetota</taxon>
        <taxon>Thermoleophilia</taxon>
        <taxon>Solirubrobacterales</taxon>
        <taxon>Conexibacteraceae</taxon>
        <taxon>Conexibacter</taxon>
    </lineage>
</organism>
<evidence type="ECO:0000256" key="3">
    <source>
        <dbReference type="ARBA" id="ARBA00022691"/>
    </source>
</evidence>
<comment type="caution">
    <text evidence="4">The sequence shown here is derived from an EMBL/GenBank/DDBJ whole genome shotgun (WGS) entry which is preliminary data.</text>
</comment>
<dbReference type="EMBL" id="JAWSTH010000020">
    <property type="protein sequence ID" value="MDW5594687.1"/>
    <property type="molecule type" value="Genomic_DNA"/>
</dbReference>
<keyword evidence="5" id="KW-1185">Reference proteome</keyword>
<dbReference type="CDD" id="cd02440">
    <property type="entry name" value="AdoMet_MTases"/>
    <property type="match status" value="1"/>
</dbReference>
<dbReference type="Pfam" id="PF01596">
    <property type="entry name" value="Methyltransf_3"/>
    <property type="match status" value="1"/>
</dbReference>
<keyword evidence="1 4" id="KW-0489">Methyltransferase</keyword>
<keyword evidence="2 4" id="KW-0808">Transferase</keyword>
<evidence type="ECO:0000256" key="2">
    <source>
        <dbReference type="ARBA" id="ARBA00022679"/>
    </source>
</evidence>
<dbReference type="RefSeq" id="WP_318596983.1">
    <property type="nucleotide sequence ID" value="NZ_JAWSTH010000020.1"/>
</dbReference>
<dbReference type="PROSITE" id="PS51682">
    <property type="entry name" value="SAM_OMT_I"/>
    <property type="match status" value="1"/>
</dbReference>